<dbReference type="Proteomes" id="UP000225706">
    <property type="component" value="Unassembled WGS sequence"/>
</dbReference>
<feature type="region of interest" description="Disordered" evidence="1">
    <location>
        <begin position="254"/>
        <end position="286"/>
    </location>
</feature>
<dbReference type="EMBL" id="LSMT01000179">
    <property type="protein sequence ID" value="PFX24332.1"/>
    <property type="molecule type" value="Genomic_DNA"/>
</dbReference>
<dbReference type="InterPro" id="IPR016024">
    <property type="entry name" value="ARM-type_fold"/>
</dbReference>
<gene>
    <name evidence="2" type="ORF">AWC38_SpisGene11047</name>
</gene>
<dbReference type="PANTHER" id="PTHR12697">
    <property type="entry name" value="PBS LYASE HEAT-LIKE PROTEIN"/>
    <property type="match status" value="1"/>
</dbReference>
<dbReference type="InterPro" id="IPR011989">
    <property type="entry name" value="ARM-like"/>
</dbReference>
<dbReference type="SUPFAM" id="SSF48371">
    <property type="entry name" value="ARM repeat"/>
    <property type="match status" value="1"/>
</dbReference>
<feature type="region of interest" description="Disordered" evidence="1">
    <location>
        <begin position="1314"/>
        <end position="1451"/>
    </location>
</feature>
<dbReference type="Gene3D" id="1.25.10.10">
    <property type="entry name" value="Leucine-rich Repeat Variant"/>
    <property type="match status" value="2"/>
</dbReference>
<evidence type="ECO:0000313" key="2">
    <source>
        <dbReference type="EMBL" id="PFX24332.1"/>
    </source>
</evidence>
<feature type="compositionally biased region" description="Polar residues" evidence="1">
    <location>
        <begin position="1432"/>
        <end position="1451"/>
    </location>
</feature>
<feature type="compositionally biased region" description="Basic and acidic residues" evidence="1">
    <location>
        <begin position="1342"/>
        <end position="1355"/>
    </location>
</feature>
<feature type="compositionally biased region" description="Basic and acidic residues" evidence="1">
    <location>
        <begin position="614"/>
        <end position="625"/>
    </location>
</feature>
<protein>
    <recommendedName>
        <fullName evidence="4">HEAT repeat-containing protein 4</fullName>
    </recommendedName>
</protein>
<feature type="region of interest" description="Disordered" evidence="1">
    <location>
        <begin position="701"/>
        <end position="722"/>
    </location>
</feature>
<evidence type="ECO:0008006" key="4">
    <source>
        <dbReference type="Google" id="ProtNLM"/>
    </source>
</evidence>
<evidence type="ECO:0000256" key="1">
    <source>
        <dbReference type="SAM" id="MobiDB-lite"/>
    </source>
</evidence>
<dbReference type="PANTHER" id="PTHR12697:SF20">
    <property type="entry name" value="HEAT REPEAT-CONTAINING PROTEIN 4"/>
    <property type="match status" value="1"/>
</dbReference>
<feature type="compositionally biased region" description="Basic and acidic residues" evidence="1">
    <location>
        <begin position="1325"/>
        <end position="1334"/>
    </location>
</feature>
<accession>A0A2B4S733</accession>
<name>A0A2B4S733_STYPI</name>
<feature type="compositionally biased region" description="Basic residues" evidence="1">
    <location>
        <begin position="708"/>
        <end position="722"/>
    </location>
</feature>
<feature type="region of interest" description="Disordered" evidence="1">
    <location>
        <begin position="605"/>
        <end position="626"/>
    </location>
</feature>
<feature type="compositionally biased region" description="Acidic residues" evidence="1">
    <location>
        <begin position="1314"/>
        <end position="1324"/>
    </location>
</feature>
<reference evidence="3" key="1">
    <citation type="journal article" date="2017" name="bioRxiv">
        <title>Comparative analysis of the genomes of Stylophora pistillata and Acropora digitifera provides evidence for extensive differences between species of corals.</title>
        <authorList>
            <person name="Voolstra C.R."/>
            <person name="Li Y."/>
            <person name="Liew Y.J."/>
            <person name="Baumgarten S."/>
            <person name="Zoccola D."/>
            <person name="Flot J.-F."/>
            <person name="Tambutte S."/>
            <person name="Allemand D."/>
            <person name="Aranda M."/>
        </authorList>
    </citation>
    <scope>NUCLEOTIDE SEQUENCE [LARGE SCALE GENOMIC DNA]</scope>
</reference>
<dbReference type="Pfam" id="PF13646">
    <property type="entry name" value="HEAT_2"/>
    <property type="match status" value="1"/>
</dbReference>
<sequence>MSDPDESCVWRTLILSILILFNILTKAYPGETMTVDACFNKPETVFCGTLPKPNGVHAVEWKVYNTEEKQWIYFSYCEKLQGCFIKKNSLSNGITVENISMTALTVKASVKHNIYRQSRLLCQVHHEDSVAYDEVEINFTECITAEKGTDVNLTKVFQEMLPWEKVQYLFIENSDGSKLAYCDTGSCIKENGNSFWNRLEVKKGSLIFSEVMESDDGLEFKIKVDLRKGFVRGSIGTTRVYSIKIFVISSSVSGSTSEPPATMLSTSRRNKTSHPPVTYTVPPTRSGASATQRTLSISILIPTMVVCYLCNKEWRRMDKMANITTPGGFSTPYNTGSVSSTKAHGAEFFAVAAGVQIPYVGSDETGLNGSRISTPPFSEEYPSSRLAHSSLDPVVPQFPIPQQPKVSIKGEPGLAKLADVFSQFHPVPDKSSKDISKSYLKKISSGLAFNEDVLHDRAPHTLPYNEDELNVIFRTGGLNHAKGNIVGVVGRHDPRGTVRKHALCHLKGPRKLKPLRRSKRTPASCATDAGKLISATSYVKGSLSTDNSVSKKASKQEWDEFVLACLSKSTAQWIINEQSSGNDKDRLKRFFEKRIKDTEDKLHVASDNSLTPDASERRQISEKKSQQALEIHYTPSFTLPSSVGSKKLESDNIFQQELLGGAQPLPSKRTSESSYIVLDTNDKLKFKKQLQENYPKESKVWYSSERTSRKKKGSSQQKPKKLVKGLQRWEELPVVVQDDNYVPVMKDSNIDVKALSNAYREKKKIRDDSNVVKIVEEWRSKWFLERRWQKCGTDELIKAMNDINDHVRLAAVSACSKAAELRQIKKEKHHLGIVLDKSKTPSPPLEAALEPELIEAITKLLDDRNSQVKVAASITLYSLNRPSDKAKSNLLWAMEHGGPPEKWAATQCLALSGVVTDKVIVELVNHLHADNAVRTEKAGTLLAKLSQHSDVVQSLIAELLNSNSWKDRVTACAVIPKLNGGVNKDMTQKLSYLMWNDWNKDVRSAAALALGRTGNGKLVHDALRERILTGNERIKVDALKKLSNLGIMTARLLPALQECFKSEYVSVRIEAAMAAGKLKITDKGVLSSLLRLASEDNSWKVKAHTIKALGSIGVVDEKLIEVLLWAIRYEKVAAVRAEACNAVAVLGLRDQRLLSVLQDRLVVETEEIVKREAIITLESLGVEPTGDLEMVEAIRQEVRRLCRKDAIVAHILQEDRATEYTSDYKRLFTTDNVKGPSTRVTSRATKQDSRAASRATSDSSRGWDPILAGYHARERMSRAPTPGDLVMRRSFLPLDLNSTSSENSVDVNLDTWDELSENSEDEEESRSGTDHSEVWEEDNDIENERDFQIEKRIQSVDEAATTPGVTSPSKIESSDDRGVESTLPSAPQEENGDQDGDQNGDTFLELESNKDEPELLNLADENSEHNVPTPAEYQQSEGGMRSNTGSVPSQS</sequence>
<comment type="caution">
    <text evidence="2">The sequence shown here is derived from an EMBL/GenBank/DDBJ whole genome shotgun (WGS) entry which is preliminary data.</text>
</comment>
<proteinExistence type="predicted"/>
<feature type="region of interest" description="Disordered" evidence="1">
    <location>
        <begin position="1231"/>
        <end position="1265"/>
    </location>
</feature>
<dbReference type="STRING" id="50429.A0A2B4S733"/>
<dbReference type="OrthoDB" id="5980716at2759"/>
<keyword evidence="3" id="KW-1185">Reference proteome</keyword>
<organism evidence="2 3">
    <name type="scientific">Stylophora pistillata</name>
    <name type="common">Smooth cauliflower coral</name>
    <dbReference type="NCBI Taxonomy" id="50429"/>
    <lineage>
        <taxon>Eukaryota</taxon>
        <taxon>Metazoa</taxon>
        <taxon>Cnidaria</taxon>
        <taxon>Anthozoa</taxon>
        <taxon>Hexacorallia</taxon>
        <taxon>Scleractinia</taxon>
        <taxon>Astrocoeniina</taxon>
        <taxon>Pocilloporidae</taxon>
        <taxon>Stylophora</taxon>
    </lineage>
</organism>
<evidence type="ECO:0000313" key="3">
    <source>
        <dbReference type="Proteomes" id="UP000225706"/>
    </source>
</evidence>
<dbReference type="GO" id="GO:0016491">
    <property type="term" value="F:oxidoreductase activity"/>
    <property type="evidence" value="ECO:0007669"/>
    <property type="project" value="TreeGrafter"/>
</dbReference>